<dbReference type="EMBL" id="CP014750">
    <property type="protein sequence ID" value="AMQ18919.1"/>
    <property type="molecule type" value="Genomic_DNA"/>
</dbReference>
<sequence>MRRRGFIFTLDALLSWVLVALVLISIASVVETSMPLYTSTMQNENKALAEGILKTFRTVPLNQLVSPEQIDDWINKSVLDLTYVSPDMPPLQIVATYWALNNPTYRQNAEKIMSALLSNFTKGYKYQLIINNYTSPYLTFDNSYENATDVGSATMMVSGYLLNTNPRGYVAKAYLTKIVTDQRKLVGIQRVLAGGEYCSNLEYTPPTFNWYPLEVDLLNISYQTPPDDNSVVSEGRFQLRGRYSGGTVNADWDLNGWYVYYYNGLVELYNGNLLINLYITSPEVIDRGSTYEIERYTVDEVYVEDSYGNYVDIHLNSGIYVEITWKKNWRGRWYISSSKAYTTNPDIRYYSCEDYDDNSLNVNFTIELPSDAYVTDAILNLATRAGENVDFKINGNTTTTTGVRALDVTQYFHNSTNTISAFFYNPQWYEMGFGSGSWIDIGYVTSTPQADDPGLVRLYSVTSEGTGIYYLNSLFVPGKVTGIEINLTFSGVHEVRVYYSNGTALNLIYENTSITRNNLYLDNSTIMAGLLNYTTLEDLSKKNFNIVIMLDAEYDPTKSRPVRYAGQDYHVEWNNERVLYGYPYSWIEISYVPTVMTNRFYIPMEETYELSSGDGNVYSDIAYTMLFSYYLPNKAIPWYVDVWSAISFSGYPQGTTTIYEGLDGSYKFLEFPLDLYLIRVAYTRLVDEIMVPGQTNEFKIVSSSADYGFRYRDSRAIVHYFLNGYAPYGDVFTYYAQDNACGYNLTYWYNMTGNVKNDTVIVGNCKPSETPVNKSVEELDPSNYALDDAIVRLFLQLGADEDRWKSHLGDSEYIPGGRENPIRVRLIGVAGKAIGIRNVPTSIEPITVTLRIWRGG</sequence>
<keyword evidence="2" id="KW-1185">Reference proteome</keyword>
<dbReference type="KEGG" id="tpep:A0127_06915"/>
<proteinExistence type="predicted"/>
<protein>
    <submittedName>
        <fullName evidence="1">Uncharacterized protein</fullName>
    </submittedName>
</protein>
<dbReference type="AlphaFoldDB" id="A0A142CVW7"/>
<dbReference type="OrthoDB" id="85696at2157"/>
<organism evidence="1 2">
    <name type="scientific">Thermococcus peptonophilus</name>
    <dbReference type="NCBI Taxonomy" id="53952"/>
    <lineage>
        <taxon>Archaea</taxon>
        <taxon>Methanobacteriati</taxon>
        <taxon>Methanobacteriota</taxon>
        <taxon>Thermococci</taxon>
        <taxon>Thermococcales</taxon>
        <taxon>Thermococcaceae</taxon>
        <taxon>Thermococcus</taxon>
    </lineage>
</organism>
<dbReference type="RefSeq" id="WP_062389709.1">
    <property type="nucleotide sequence ID" value="NZ_CP014750.1"/>
</dbReference>
<accession>A0A142CVW7</accession>
<reference evidence="2" key="1">
    <citation type="submission" date="2016-03" db="EMBL/GenBank/DDBJ databases">
        <authorList>
            <person name="Oger P.M."/>
        </authorList>
    </citation>
    <scope>NUCLEOTIDE SEQUENCE [LARGE SCALE GENOMIC DNA]</scope>
    <source>
        <strain evidence="2">OG-1</strain>
    </source>
</reference>
<evidence type="ECO:0000313" key="2">
    <source>
        <dbReference type="Proteomes" id="UP000073604"/>
    </source>
</evidence>
<name>A0A142CVW7_9EURY</name>
<dbReference type="STRING" id="53952.A0127_06915"/>
<evidence type="ECO:0000313" key="1">
    <source>
        <dbReference type="EMBL" id="AMQ18919.1"/>
    </source>
</evidence>
<dbReference type="GeneID" id="27140265"/>
<gene>
    <name evidence="1" type="ORF">A0127_06915</name>
</gene>
<dbReference type="Proteomes" id="UP000073604">
    <property type="component" value="Chromosome"/>
</dbReference>